<keyword evidence="2" id="KW-1185">Reference proteome</keyword>
<evidence type="ECO:0000313" key="2">
    <source>
        <dbReference type="Proteomes" id="UP001438707"/>
    </source>
</evidence>
<dbReference type="AlphaFoldDB" id="A0AAW1R1F5"/>
<dbReference type="Proteomes" id="UP001438707">
    <property type="component" value="Unassembled WGS sequence"/>
</dbReference>
<reference evidence="1 2" key="1">
    <citation type="journal article" date="2024" name="Nat. Commun.">
        <title>Phylogenomics reveals the evolutionary origins of lichenization in chlorophyte algae.</title>
        <authorList>
            <person name="Puginier C."/>
            <person name="Libourel C."/>
            <person name="Otte J."/>
            <person name="Skaloud P."/>
            <person name="Haon M."/>
            <person name="Grisel S."/>
            <person name="Petersen M."/>
            <person name="Berrin J.G."/>
            <person name="Delaux P.M."/>
            <person name="Dal Grande F."/>
            <person name="Keller J."/>
        </authorList>
    </citation>
    <scope>NUCLEOTIDE SEQUENCE [LARGE SCALE GENOMIC DNA]</scope>
    <source>
        <strain evidence="1 2">SAG 2145</strain>
    </source>
</reference>
<dbReference type="EMBL" id="JALJOS010000018">
    <property type="protein sequence ID" value="KAK9827564.1"/>
    <property type="molecule type" value="Genomic_DNA"/>
</dbReference>
<accession>A0AAW1R1F5</accession>
<dbReference type="SUPFAM" id="SSF57938">
    <property type="entry name" value="DnaJ/Hsp40 cysteine-rich domain"/>
    <property type="match status" value="1"/>
</dbReference>
<comment type="caution">
    <text evidence="1">The sequence shown here is derived from an EMBL/GenBank/DDBJ whole genome shotgun (WGS) entry which is preliminary data.</text>
</comment>
<protein>
    <submittedName>
        <fullName evidence="1">Uncharacterized protein</fullName>
    </submittedName>
</protein>
<proteinExistence type="predicted"/>
<dbReference type="InterPro" id="IPR036410">
    <property type="entry name" value="HSP_DnaJ_Cys-rich_dom_sf"/>
</dbReference>
<evidence type="ECO:0000313" key="1">
    <source>
        <dbReference type="EMBL" id="KAK9827564.1"/>
    </source>
</evidence>
<organism evidence="1 2">
    <name type="scientific">Apatococcus lobatus</name>
    <dbReference type="NCBI Taxonomy" id="904363"/>
    <lineage>
        <taxon>Eukaryota</taxon>
        <taxon>Viridiplantae</taxon>
        <taxon>Chlorophyta</taxon>
        <taxon>core chlorophytes</taxon>
        <taxon>Trebouxiophyceae</taxon>
        <taxon>Chlorellales</taxon>
        <taxon>Chlorellaceae</taxon>
        <taxon>Apatococcus</taxon>
    </lineage>
</organism>
<sequence length="196" mass="21612">MLLPSFVTCPLVAPSSFICRQLLSGCPRPRHRAPHSITSVTARYSAPPSERACRHCKGSGHVPCKDCKGTGILPRGGYHAKNEVVLSRIQGSKWTALNSTLGWRHFHAISSRKDGRQSYVLLAATCEKSTKLWVNTKILKDRAAWANGWKEMSELPNLKGSDSGRTCKTCKASGYLPCPRCYKPPEPLPEPGVYHL</sequence>
<dbReference type="InterPro" id="IPR012663">
    <property type="entry name" value="CHP02450_Tryp"/>
</dbReference>
<name>A0AAW1R1F5_9CHLO</name>
<dbReference type="NCBIfam" id="TIGR02450">
    <property type="entry name" value="TIGR02450 family Trp-rich protein"/>
    <property type="match status" value="1"/>
</dbReference>
<dbReference type="Pfam" id="PF09493">
    <property type="entry name" value="DUF2389"/>
    <property type="match status" value="1"/>
</dbReference>
<gene>
    <name evidence="1" type="ORF">WJX74_010792</name>
</gene>